<dbReference type="AlphaFoldDB" id="A0A078BEC7"/>
<dbReference type="Proteomes" id="UP000039865">
    <property type="component" value="Unassembled WGS sequence"/>
</dbReference>
<dbReference type="SUPFAM" id="SSF46689">
    <property type="entry name" value="Homeodomain-like"/>
    <property type="match status" value="1"/>
</dbReference>
<dbReference type="SMART" id="SM00717">
    <property type="entry name" value="SANT"/>
    <property type="match status" value="1"/>
</dbReference>
<dbReference type="InterPro" id="IPR009057">
    <property type="entry name" value="Homeodomain-like_sf"/>
</dbReference>
<dbReference type="InterPro" id="IPR017930">
    <property type="entry name" value="Myb_dom"/>
</dbReference>
<feature type="domain" description="Myb-like" evidence="1">
    <location>
        <begin position="41"/>
        <end position="83"/>
    </location>
</feature>
<accession>A0A078BEC7</accession>
<dbReference type="PROSITE" id="PS50090">
    <property type="entry name" value="MYB_LIKE"/>
    <property type="match status" value="1"/>
</dbReference>
<organism evidence="3 4">
    <name type="scientific">Stylonychia lemnae</name>
    <name type="common">Ciliate</name>
    <dbReference type="NCBI Taxonomy" id="5949"/>
    <lineage>
        <taxon>Eukaryota</taxon>
        <taxon>Sar</taxon>
        <taxon>Alveolata</taxon>
        <taxon>Ciliophora</taxon>
        <taxon>Intramacronucleata</taxon>
        <taxon>Spirotrichea</taxon>
        <taxon>Stichotrichia</taxon>
        <taxon>Sporadotrichida</taxon>
        <taxon>Oxytrichidae</taxon>
        <taxon>Stylonychinae</taxon>
        <taxon>Stylonychia</taxon>
    </lineage>
</organism>
<protein>
    <submittedName>
        <fullName evidence="3">Uncharacterized protein</fullName>
    </submittedName>
</protein>
<evidence type="ECO:0000259" key="1">
    <source>
        <dbReference type="PROSITE" id="PS50090"/>
    </source>
</evidence>
<sequence>MSNLEKNCNVEELSGNGYVSTALDANIQMKSTIDPQAAYFWKEAERVIFIKALHQHGKSWKLISNNFEQRDKYQCRSHGQKYLKSLKVLQEISQRAIEGESMPSDKDHIKIKSYDQVLKSLKSQKESLQDYQLNSQFFPRYLYNLIIDDQEPQLMQCTDKMNQINKAISNELNYYDKVRNHFIFTQSQCQYKEEKKIKNQQKKTAKNPYSQTQLANQTFSIENIVKVEDLDQVLSRRQKN</sequence>
<dbReference type="Pfam" id="PF00249">
    <property type="entry name" value="Myb_DNA-binding"/>
    <property type="match status" value="1"/>
</dbReference>
<name>A0A078BEC7_STYLE</name>
<gene>
    <name evidence="3" type="primary">Contig17550.g18667</name>
    <name evidence="3" type="ORF">STYLEM_20652</name>
</gene>
<dbReference type="Gene3D" id="1.10.10.60">
    <property type="entry name" value="Homeodomain-like"/>
    <property type="match status" value="1"/>
</dbReference>
<evidence type="ECO:0000313" key="3">
    <source>
        <dbReference type="EMBL" id="CDW91497.1"/>
    </source>
</evidence>
<dbReference type="PROSITE" id="PS51294">
    <property type="entry name" value="HTH_MYB"/>
    <property type="match status" value="1"/>
</dbReference>
<dbReference type="InterPro" id="IPR001005">
    <property type="entry name" value="SANT/Myb"/>
</dbReference>
<dbReference type="EMBL" id="CCKQ01019483">
    <property type="protein sequence ID" value="CDW91497.1"/>
    <property type="molecule type" value="Genomic_DNA"/>
</dbReference>
<keyword evidence="4" id="KW-1185">Reference proteome</keyword>
<dbReference type="CDD" id="cd00167">
    <property type="entry name" value="SANT"/>
    <property type="match status" value="1"/>
</dbReference>
<dbReference type="OrthoDB" id="118550at2759"/>
<dbReference type="InParanoid" id="A0A078BEC7"/>
<evidence type="ECO:0000259" key="2">
    <source>
        <dbReference type="PROSITE" id="PS51294"/>
    </source>
</evidence>
<feature type="domain" description="HTH myb-type" evidence="2">
    <location>
        <begin position="41"/>
        <end position="87"/>
    </location>
</feature>
<reference evidence="3 4" key="1">
    <citation type="submission" date="2014-06" db="EMBL/GenBank/DDBJ databases">
        <authorList>
            <person name="Swart Estienne"/>
        </authorList>
    </citation>
    <scope>NUCLEOTIDE SEQUENCE [LARGE SCALE GENOMIC DNA]</scope>
    <source>
        <strain evidence="3 4">130c</strain>
    </source>
</reference>
<evidence type="ECO:0000313" key="4">
    <source>
        <dbReference type="Proteomes" id="UP000039865"/>
    </source>
</evidence>
<proteinExistence type="predicted"/>